<evidence type="ECO:0000313" key="3">
    <source>
        <dbReference type="Proteomes" id="UP000736335"/>
    </source>
</evidence>
<evidence type="ECO:0000313" key="2">
    <source>
        <dbReference type="EMBL" id="KAF9793054.1"/>
    </source>
</evidence>
<dbReference type="Proteomes" id="UP000736335">
    <property type="component" value="Unassembled WGS sequence"/>
</dbReference>
<sequence>MESPPRLRTTLTLPTGSGSHMWTEEDRDLIEQLRSQMSKGPGYNEFLESRNSQLTMREQLTHYTYITKQLEEHTRGGLNVKKMHVMGVFNLPESWADMAQETLQLFSLYGPGGSEFEDRRIIDMMDEVPPVTAKIQASKFLDRLRQLRDQDDY</sequence>
<reference evidence="2" key="2">
    <citation type="submission" date="2020-11" db="EMBL/GenBank/DDBJ databases">
        <authorList>
            <consortium name="DOE Joint Genome Institute"/>
            <person name="Kuo A."/>
            <person name="Miyauchi S."/>
            <person name="Kiss E."/>
            <person name="Drula E."/>
            <person name="Kohler A."/>
            <person name="Sanchez-Garcia M."/>
            <person name="Andreopoulos B."/>
            <person name="Barry K.W."/>
            <person name="Bonito G."/>
            <person name="Buee M."/>
            <person name="Carver A."/>
            <person name="Chen C."/>
            <person name="Cichocki N."/>
            <person name="Clum A."/>
            <person name="Culley D."/>
            <person name="Crous P.W."/>
            <person name="Fauchery L."/>
            <person name="Girlanda M."/>
            <person name="Hayes R."/>
            <person name="Keri Z."/>
            <person name="Labutti K."/>
            <person name="Lipzen A."/>
            <person name="Lombard V."/>
            <person name="Magnuson J."/>
            <person name="Maillard F."/>
            <person name="Morin E."/>
            <person name="Murat C."/>
            <person name="Nolan M."/>
            <person name="Ohm R."/>
            <person name="Pangilinan J."/>
            <person name="Pereira M."/>
            <person name="Perotto S."/>
            <person name="Peter M."/>
            <person name="Riley R."/>
            <person name="Sitrit Y."/>
            <person name="Stielow B."/>
            <person name="Szollosi G."/>
            <person name="Zifcakova L."/>
            <person name="Stursova M."/>
            <person name="Spatafora J.W."/>
            <person name="Tedersoo L."/>
            <person name="Vaario L.-M."/>
            <person name="Yamada A."/>
            <person name="Yan M."/>
            <person name="Wang P."/>
            <person name="Xu J."/>
            <person name="Bruns T."/>
            <person name="Baldrian P."/>
            <person name="Vilgalys R."/>
            <person name="Henrissat B."/>
            <person name="Grigoriev I.V."/>
            <person name="Hibbett D."/>
            <person name="Nagy L.G."/>
            <person name="Martin F.M."/>
        </authorList>
    </citation>
    <scope>NUCLEOTIDE SEQUENCE</scope>
    <source>
        <strain evidence="2">UH-Tt-Lm1</strain>
    </source>
</reference>
<protein>
    <submittedName>
        <fullName evidence="2">Uncharacterized protein</fullName>
    </submittedName>
</protein>
<dbReference type="AlphaFoldDB" id="A0A9P6HR01"/>
<feature type="compositionally biased region" description="Low complexity" evidence="1">
    <location>
        <begin position="1"/>
        <end position="19"/>
    </location>
</feature>
<dbReference type="OrthoDB" id="3215534at2759"/>
<proteinExistence type="predicted"/>
<keyword evidence="3" id="KW-1185">Reference proteome</keyword>
<organism evidence="2 3">
    <name type="scientific">Thelephora terrestris</name>
    <dbReference type="NCBI Taxonomy" id="56493"/>
    <lineage>
        <taxon>Eukaryota</taxon>
        <taxon>Fungi</taxon>
        <taxon>Dikarya</taxon>
        <taxon>Basidiomycota</taxon>
        <taxon>Agaricomycotina</taxon>
        <taxon>Agaricomycetes</taxon>
        <taxon>Thelephorales</taxon>
        <taxon>Thelephoraceae</taxon>
        <taxon>Thelephora</taxon>
    </lineage>
</organism>
<gene>
    <name evidence="2" type="ORF">BJ322DRAFT_995895</name>
</gene>
<accession>A0A9P6HR01</accession>
<evidence type="ECO:0000256" key="1">
    <source>
        <dbReference type="SAM" id="MobiDB-lite"/>
    </source>
</evidence>
<dbReference type="EMBL" id="WIUZ02000001">
    <property type="protein sequence ID" value="KAF9793054.1"/>
    <property type="molecule type" value="Genomic_DNA"/>
</dbReference>
<name>A0A9P6HR01_9AGAM</name>
<reference evidence="2" key="1">
    <citation type="journal article" date="2020" name="Nat. Commun.">
        <title>Large-scale genome sequencing of mycorrhizal fungi provides insights into the early evolution of symbiotic traits.</title>
        <authorList>
            <person name="Miyauchi S."/>
            <person name="Kiss E."/>
            <person name="Kuo A."/>
            <person name="Drula E."/>
            <person name="Kohler A."/>
            <person name="Sanchez-Garcia M."/>
            <person name="Morin E."/>
            <person name="Andreopoulos B."/>
            <person name="Barry K.W."/>
            <person name="Bonito G."/>
            <person name="Buee M."/>
            <person name="Carver A."/>
            <person name="Chen C."/>
            <person name="Cichocki N."/>
            <person name="Clum A."/>
            <person name="Culley D."/>
            <person name="Crous P.W."/>
            <person name="Fauchery L."/>
            <person name="Girlanda M."/>
            <person name="Hayes R.D."/>
            <person name="Keri Z."/>
            <person name="LaButti K."/>
            <person name="Lipzen A."/>
            <person name="Lombard V."/>
            <person name="Magnuson J."/>
            <person name="Maillard F."/>
            <person name="Murat C."/>
            <person name="Nolan M."/>
            <person name="Ohm R.A."/>
            <person name="Pangilinan J."/>
            <person name="Pereira M.F."/>
            <person name="Perotto S."/>
            <person name="Peter M."/>
            <person name="Pfister S."/>
            <person name="Riley R."/>
            <person name="Sitrit Y."/>
            <person name="Stielow J.B."/>
            <person name="Szollosi G."/>
            <person name="Zifcakova L."/>
            <person name="Stursova M."/>
            <person name="Spatafora J.W."/>
            <person name="Tedersoo L."/>
            <person name="Vaario L.M."/>
            <person name="Yamada A."/>
            <person name="Yan M."/>
            <person name="Wang P."/>
            <person name="Xu J."/>
            <person name="Bruns T."/>
            <person name="Baldrian P."/>
            <person name="Vilgalys R."/>
            <person name="Dunand C."/>
            <person name="Henrissat B."/>
            <person name="Grigoriev I.V."/>
            <person name="Hibbett D."/>
            <person name="Nagy L.G."/>
            <person name="Martin F.M."/>
        </authorList>
    </citation>
    <scope>NUCLEOTIDE SEQUENCE</scope>
    <source>
        <strain evidence="2">UH-Tt-Lm1</strain>
    </source>
</reference>
<comment type="caution">
    <text evidence="2">The sequence shown here is derived from an EMBL/GenBank/DDBJ whole genome shotgun (WGS) entry which is preliminary data.</text>
</comment>
<feature type="region of interest" description="Disordered" evidence="1">
    <location>
        <begin position="1"/>
        <end position="21"/>
    </location>
</feature>